<protein>
    <submittedName>
        <fullName evidence="1">Uncharacterized protein</fullName>
    </submittedName>
</protein>
<evidence type="ECO:0000313" key="1">
    <source>
        <dbReference type="EMBL" id="KAJ3538336.1"/>
    </source>
</evidence>
<comment type="caution">
    <text evidence="1">The sequence shown here is derived from an EMBL/GenBank/DDBJ whole genome shotgun (WGS) entry which is preliminary data.</text>
</comment>
<keyword evidence="2" id="KW-1185">Reference proteome</keyword>
<accession>A0ACC1SEZ1</accession>
<dbReference type="EMBL" id="JANRMS010000526">
    <property type="protein sequence ID" value="KAJ3538336.1"/>
    <property type="molecule type" value="Genomic_DNA"/>
</dbReference>
<evidence type="ECO:0000313" key="2">
    <source>
        <dbReference type="Proteomes" id="UP001148629"/>
    </source>
</evidence>
<sequence length="1283" mass="143431">MAFIFPTVLGDVDRSSTEPVPYLSQAPNAVISKTISTHHYSRSRELGKLYRLLLCFQSQQVPVDLISRACKPKATWSSSGEIVWKHPNNEVIPQWLIDVSESSEDLFKHDGAVPGLEGLEIVSQYGIRYFEFRDDSGLDAFNDTDDEVSTQQCIRAFIHAFPSRNTEILAEEVASRLLPLAKTFLLPFLAVVSMKDVASWFLPEARSEANERNVEWAICLLDCLQQISIHLGIENRLLPARFPQKLLDAFSQDRSHAKETQKYLGIFVDMMKLVKSPLPGSFDHFLTTIGSYDKRCNAWAGLSLGLLSSRALSKSQILPNIISQATMRWRPMSMTDPSTMEYLVATELLPIAQLSTIPQSFSLDIELSMVRGFLLARKGSHDEASRILFALFPYAADRWGEASYQVGIVVAECANCYNFLRREKEAYGMVTRCLATPRTPQLTNRPDWFYLNIALVDSLIGRGRYKRAASILEEVMGKPSIPPIIHMMSCLRLAKAHRRTHDQSAKAFQVDSPLWTGVKLFDKASSGLREEYLEELSCNLSTGAESTIEDLKAQEGLVHAVNDVLQQTPLINNLAQTRYAQAQQQLQQQIARKEGGAHCASITSGRSPLASCDFLHFLPPRNKNFIPRSELEALAGLLLRDSPAQHTVNVYGKVGIGKTSLVNEFVHSYSHHFDVILWIDCNSSEEVTTRMSKFAMQLGLVDKDPSKSLDRAHAREQLEKWLSFPVIEKGNCKKLASWLIVLDGVDDKKLVSLCQPTRQGGIFIAITRALKKWADCNTLICMEIGPLTTEQAVLFFPSHILKRGLKVPLPEDFTPGAKQTLVSILGNHPSAIIQATSFISDHSLTVLDFLDRYKEAQSSFSIPTEVSYEPHHHEALIMLWFLKNSHNSKSVLDILALIGTETPEDLLWPNPACTSWPKYPQDSDAFEVARNELIEASLVWTKSSQKVLVTSAAVQAFFRRGMATDTMLSLLNQAIDMLSYSWPCKFEGSVFIDYISATHTDCSSLWPCALSLANIWTTYPISRLLNIITSAKPTPRRVKVLLDISWCAIKRCLFNEASIFLNIARSMMPPSGWILRSEMRDYEARKSFITSYSVGAGSVARLFVNTNLIRAAMLNGLGKLSLETGAIRASIDWYEKSLKLLGRPGGTAEYAVNVSANLGFALLLNDQPLKAESYFMPGLSDPNPFRRAFRHYGLAIATLCQNSSFKENYHIIGDVYTVMSNSYAQQSMFKPATEHVDKALAVYEKEVDPSTAILAKVRLLRRQRSAYIMAGEGVGHAQRSGDT</sequence>
<name>A0ACC1SEZ1_9HYPO</name>
<dbReference type="Proteomes" id="UP001148629">
    <property type="component" value="Unassembled WGS sequence"/>
</dbReference>
<organism evidence="1 2">
    <name type="scientific">Fusarium decemcellulare</name>
    <dbReference type="NCBI Taxonomy" id="57161"/>
    <lineage>
        <taxon>Eukaryota</taxon>
        <taxon>Fungi</taxon>
        <taxon>Dikarya</taxon>
        <taxon>Ascomycota</taxon>
        <taxon>Pezizomycotina</taxon>
        <taxon>Sordariomycetes</taxon>
        <taxon>Hypocreomycetidae</taxon>
        <taxon>Hypocreales</taxon>
        <taxon>Nectriaceae</taxon>
        <taxon>Fusarium</taxon>
        <taxon>Fusarium decemcellulare species complex</taxon>
    </lineage>
</organism>
<proteinExistence type="predicted"/>
<gene>
    <name evidence="1" type="ORF">NM208_g5950</name>
</gene>
<reference evidence="1" key="1">
    <citation type="submission" date="2022-08" db="EMBL/GenBank/DDBJ databases">
        <title>Genome Sequence of Fusarium decemcellulare.</title>
        <authorList>
            <person name="Buettner E."/>
        </authorList>
    </citation>
    <scope>NUCLEOTIDE SEQUENCE</scope>
    <source>
        <strain evidence="1">Babe19</strain>
    </source>
</reference>